<comment type="caution">
    <text evidence="2">The sequence shown here is derived from an EMBL/GenBank/DDBJ whole genome shotgun (WGS) entry which is preliminary data.</text>
</comment>
<evidence type="ECO:0000259" key="1">
    <source>
        <dbReference type="PROSITE" id="PS51725"/>
    </source>
</evidence>
<dbReference type="InterPro" id="IPR007138">
    <property type="entry name" value="ABM_dom"/>
</dbReference>
<gene>
    <name evidence="2" type="ORF">GCM10009754_23450</name>
</gene>
<evidence type="ECO:0000313" key="2">
    <source>
        <dbReference type="EMBL" id="GAA1953556.1"/>
    </source>
</evidence>
<dbReference type="Proteomes" id="UP001501116">
    <property type="component" value="Unassembled WGS sequence"/>
</dbReference>
<sequence length="101" mass="11109">MFVFITRFTVTGDESEFLRALGRISAHTAKQPGFRAHRLCRSLKDPAVFVETAEWEDVDSHRAAISGKEFSVPLEDIKRLATAEPAPFAVISEHAAAGAPR</sequence>
<dbReference type="Gene3D" id="3.30.70.100">
    <property type="match status" value="1"/>
</dbReference>
<dbReference type="RefSeq" id="WP_344416677.1">
    <property type="nucleotide sequence ID" value="NZ_BAAANN010000008.1"/>
</dbReference>
<dbReference type="EMBL" id="BAAANN010000008">
    <property type="protein sequence ID" value="GAA1953556.1"/>
    <property type="molecule type" value="Genomic_DNA"/>
</dbReference>
<dbReference type="PROSITE" id="PS51725">
    <property type="entry name" value="ABM"/>
    <property type="match status" value="1"/>
</dbReference>
<keyword evidence="3" id="KW-1185">Reference proteome</keyword>
<protein>
    <recommendedName>
        <fullName evidence="1">ABM domain-containing protein</fullName>
    </recommendedName>
</protein>
<dbReference type="Pfam" id="PF03992">
    <property type="entry name" value="ABM"/>
    <property type="match status" value="1"/>
</dbReference>
<evidence type="ECO:0000313" key="3">
    <source>
        <dbReference type="Proteomes" id="UP001501116"/>
    </source>
</evidence>
<name>A0ABP5BVU3_9PSEU</name>
<dbReference type="SUPFAM" id="SSF54909">
    <property type="entry name" value="Dimeric alpha+beta barrel"/>
    <property type="match status" value="1"/>
</dbReference>
<dbReference type="InterPro" id="IPR011008">
    <property type="entry name" value="Dimeric_a/b-barrel"/>
</dbReference>
<organism evidence="2 3">
    <name type="scientific">Amycolatopsis minnesotensis</name>
    <dbReference type="NCBI Taxonomy" id="337894"/>
    <lineage>
        <taxon>Bacteria</taxon>
        <taxon>Bacillati</taxon>
        <taxon>Actinomycetota</taxon>
        <taxon>Actinomycetes</taxon>
        <taxon>Pseudonocardiales</taxon>
        <taxon>Pseudonocardiaceae</taxon>
        <taxon>Amycolatopsis</taxon>
    </lineage>
</organism>
<feature type="domain" description="ABM" evidence="1">
    <location>
        <begin position="2"/>
        <end position="91"/>
    </location>
</feature>
<proteinExistence type="predicted"/>
<reference evidence="3" key="1">
    <citation type="journal article" date="2019" name="Int. J. Syst. Evol. Microbiol.">
        <title>The Global Catalogue of Microorganisms (GCM) 10K type strain sequencing project: providing services to taxonomists for standard genome sequencing and annotation.</title>
        <authorList>
            <consortium name="The Broad Institute Genomics Platform"/>
            <consortium name="The Broad Institute Genome Sequencing Center for Infectious Disease"/>
            <person name="Wu L."/>
            <person name="Ma J."/>
        </authorList>
    </citation>
    <scope>NUCLEOTIDE SEQUENCE [LARGE SCALE GENOMIC DNA]</scope>
    <source>
        <strain evidence="3">JCM 14545</strain>
    </source>
</reference>
<accession>A0ABP5BVU3</accession>